<feature type="transmembrane region" description="Helical" evidence="7">
    <location>
        <begin position="45"/>
        <end position="62"/>
    </location>
</feature>
<feature type="transmembrane region" description="Helical" evidence="7">
    <location>
        <begin position="105"/>
        <end position="127"/>
    </location>
</feature>
<dbReference type="InterPro" id="IPR025937">
    <property type="entry name" value="PDGLE_dom"/>
</dbReference>
<feature type="transmembrane region" description="Helical" evidence="7">
    <location>
        <begin position="232"/>
        <end position="256"/>
    </location>
</feature>
<dbReference type="Gene3D" id="1.10.1760.20">
    <property type="match status" value="1"/>
</dbReference>
<keyword evidence="3" id="KW-1003">Cell membrane</keyword>
<dbReference type="NCBIfam" id="NF005598">
    <property type="entry name" value="PRK07331.1"/>
    <property type="match status" value="1"/>
</dbReference>
<feature type="transmembrane region" description="Helical" evidence="7">
    <location>
        <begin position="139"/>
        <end position="162"/>
    </location>
</feature>
<name>A0ABS2PIS7_9STRE</name>
<sequence length="329" mass="35542">MHIPENYLSPTTCALMGAVMLPIWYTAVKKVEIKVKEDKETVPMLGIATSLSFLIMMFNLPAPGGTTAHAVGASLIALLLGPWAATLSVSIALAMQAFLFGDGGILALGANCFVMAVVMPFSGYGIFKLVRGKDNKREGLASFFAGYVSINLSAFLVALLLGLQPLLFKDSSGNPLYNPYPLSVTVSVMGITHLLIGFVEGFFTVGVYQFVKRQNQKTAVDQEKNQWGRYKSLLVLIACMIVFAPLGLLASGTAFAEWDIAGLVDNLSKYHVVATAPQGMVNGFNFTSLMADYSIKGLPEPVAYILSALTAILIFFILYRLLFGRRVAK</sequence>
<dbReference type="RefSeq" id="WP_205016285.1">
    <property type="nucleotide sequence ID" value="NZ_JAFBEI010000002.1"/>
</dbReference>
<dbReference type="NCBIfam" id="NF008873">
    <property type="entry name" value="PRK11909.1"/>
    <property type="match status" value="1"/>
</dbReference>
<protein>
    <submittedName>
        <fullName evidence="9">Cobalt/nickel transport system permease protein</fullName>
    </submittedName>
</protein>
<evidence type="ECO:0000313" key="10">
    <source>
        <dbReference type="Proteomes" id="UP000809081"/>
    </source>
</evidence>
<evidence type="ECO:0000256" key="5">
    <source>
        <dbReference type="ARBA" id="ARBA00022989"/>
    </source>
</evidence>
<accession>A0ABS2PIS7</accession>
<dbReference type="InterPro" id="IPR002751">
    <property type="entry name" value="CbiM/NikMN"/>
</dbReference>
<gene>
    <name evidence="9" type="ORF">JOC31_000121</name>
</gene>
<dbReference type="EMBL" id="JAFBEI010000002">
    <property type="protein sequence ID" value="MBM7635330.1"/>
    <property type="molecule type" value="Genomic_DNA"/>
</dbReference>
<organism evidence="9 10">
    <name type="scientific">Streptococcus saliviloxodontae</name>
    <dbReference type="NCBI Taxonomy" id="1349416"/>
    <lineage>
        <taxon>Bacteria</taxon>
        <taxon>Bacillati</taxon>
        <taxon>Bacillota</taxon>
        <taxon>Bacilli</taxon>
        <taxon>Lactobacillales</taxon>
        <taxon>Streptococcaceae</taxon>
        <taxon>Streptococcus</taxon>
    </lineage>
</organism>
<evidence type="ECO:0000256" key="4">
    <source>
        <dbReference type="ARBA" id="ARBA00022692"/>
    </source>
</evidence>
<reference evidence="9 10" key="1">
    <citation type="submission" date="2021-01" db="EMBL/GenBank/DDBJ databases">
        <title>Genomic Encyclopedia of Type Strains, Phase IV (KMG-IV): sequencing the most valuable type-strain genomes for metagenomic binning, comparative biology and taxonomic classification.</title>
        <authorList>
            <person name="Goeker M."/>
        </authorList>
    </citation>
    <scope>NUCLEOTIDE SEQUENCE [LARGE SCALE GENOMIC DNA]</scope>
    <source>
        <strain evidence="9 10">DSM 27513</strain>
    </source>
</reference>
<feature type="transmembrane region" description="Helical" evidence="7">
    <location>
        <begin position="7"/>
        <end position="25"/>
    </location>
</feature>
<keyword evidence="6 7" id="KW-0472">Membrane</keyword>
<keyword evidence="10" id="KW-1185">Reference proteome</keyword>
<dbReference type="PANTHER" id="PTHR34229">
    <property type="entry name" value="METAL TRANSPORT PROTEIN HI_1621-RELATED"/>
    <property type="match status" value="1"/>
</dbReference>
<dbReference type="Pfam" id="PF01891">
    <property type="entry name" value="CbiM"/>
    <property type="match status" value="1"/>
</dbReference>
<comment type="subcellular location">
    <subcellularLocation>
        <location evidence="1">Cell membrane</location>
        <topology evidence="1">Multi-pass membrane protein</topology>
    </subcellularLocation>
</comment>
<dbReference type="Proteomes" id="UP000809081">
    <property type="component" value="Unassembled WGS sequence"/>
</dbReference>
<proteinExistence type="predicted"/>
<comment type="caution">
    <text evidence="9">The sequence shown here is derived from an EMBL/GenBank/DDBJ whole genome shotgun (WGS) entry which is preliminary data.</text>
</comment>
<evidence type="ECO:0000259" key="8">
    <source>
        <dbReference type="Pfam" id="PF13190"/>
    </source>
</evidence>
<feature type="transmembrane region" description="Helical" evidence="7">
    <location>
        <begin position="182"/>
        <end position="211"/>
    </location>
</feature>
<evidence type="ECO:0000256" key="1">
    <source>
        <dbReference type="ARBA" id="ARBA00004651"/>
    </source>
</evidence>
<feature type="transmembrane region" description="Helical" evidence="7">
    <location>
        <begin position="302"/>
        <end position="323"/>
    </location>
</feature>
<evidence type="ECO:0000256" key="2">
    <source>
        <dbReference type="ARBA" id="ARBA00022448"/>
    </source>
</evidence>
<feature type="domain" description="PDGLE" evidence="8">
    <location>
        <begin position="233"/>
        <end position="321"/>
    </location>
</feature>
<feature type="transmembrane region" description="Helical" evidence="7">
    <location>
        <begin position="74"/>
        <end position="99"/>
    </location>
</feature>
<evidence type="ECO:0000256" key="6">
    <source>
        <dbReference type="ARBA" id="ARBA00023136"/>
    </source>
</evidence>
<keyword evidence="2" id="KW-0813">Transport</keyword>
<evidence type="ECO:0000256" key="7">
    <source>
        <dbReference type="SAM" id="Phobius"/>
    </source>
</evidence>
<evidence type="ECO:0000256" key="3">
    <source>
        <dbReference type="ARBA" id="ARBA00022475"/>
    </source>
</evidence>
<keyword evidence="5 7" id="KW-1133">Transmembrane helix</keyword>
<dbReference type="Pfam" id="PF13190">
    <property type="entry name" value="PDGLE"/>
    <property type="match status" value="1"/>
</dbReference>
<evidence type="ECO:0000313" key="9">
    <source>
        <dbReference type="EMBL" id="MBM7635330.1"/>
    </source>
</evidence>
<dbReference type="PANTHER" id="PTHR34229:SF1">
    <property type="entry name" value="METAL TRANSPORT PROTEIN HI_1621-RELATED"/>
    <property type="match status" value="1"/>
</dbReference>
<keyword evidence="4 7" id="KW-0812">Transmembrane</keyword>